<proteinExistence type="inferred from homology"/>
<dbReference type="Gene3D" id="1.25.10.10">
    <property type="entry name" value="Leucine-rich Repeat Variant"/>
    <property type="match status" value="1"/>
</dbReference>
<evidence type="ECO:0000313" key="6">
    <source>
        <dbReference type="Proteomes" id="UP000012065"/>
    </source>
</evidence>
<dbReference type="GO" id="GO:0005737">
    <property type="term" value="C:cytoplasm"/>
    <property type="evidence" value="ECO:0007669"/>
    <property type="project" value="TreeGrafter"/>
</dbReference>
<evidence type="ECO:0000256" key="1">
    <source>
        <dbReference type="ARBA" id="ARBA00004123"/>
    </source>
</evidence>
<dbReference type="PANTHER" id="PTHR12363:SF33">
    <property type="entry name" value="IMPORTIN-13"/>
    <property type="match status" value="1"/>
</dbReference>
<organism evidence="5 6">
    <name type="scientific">Thanatephorus cucumeris (strain AG1-IB / isolate 7/3/14)</name>
    <name type="common">Lettuce bottom rot fungus</name>
    <name type="synonym">Rhizoctonia solani</name>
    <dbReference type="NCBI Taxonomy" id="1108050"/>
    <lineage>
        <taxon>Eukaryota</taxon>
        <taxon>Fungi</taxon>
        <taxon>Dikarya</taxon>
        <taxon>Basidiomycota</taxon>
        <taxon>Agaricomycotina</taxon>
        <taxon>Agaricomycetes</taxon>
        <taxon>Cantharellales</taxon>
        <taxon>Ceratobasidiaceae</taxon>
        <taxon>Rhizoctonia</taxon>
        <taxon>Rhizoctonia solani AG-1</taxon>
    </lineage>
</organism>
<dbReference type="InterPro" id="IPR016024">
    <property type="entry name" value="ARM-type_fold"/>
</dbReference>
<dbReference type="HOGENOM" id="CLU_1008951_0_0_1"/>
<dbReference type="SUPFAM" id="SSF48371">
    <property type="entry name" value="ARM repeat"/>
    <property type="match status" value="1"/>
</dbReference>
<dbReference type="GO" id="GO:0005634">
    <property type="term" value="C:nucleus"/>
    <property type="evidence" value="ECO:0007669"/>
    <property type="project" value="UniProtKB-SubCell"/>
</dbReference>
<name>M5BYB6_THACB</name>
<evidence type="ECO:0000256" key="2">
    <source>
        <dbReference type="ARBA" id="ARBA00007991"/>
    </source>
</evidence>
<dbReference type="InterPro" id="IPR011989">
    <property type="entry name" value="ARM-like"/>
</dbReference>
<keyword evidence="4" id="KW-0539">Nucleus</keyword>
<dbReference type="GO" id="GO:0006606">
    <property type="term" value="P:protein import into nucleus"/>
    <property type="evidence" value="ECO:0007669"/>
    <property type="project" value="TreeGrafter"/>
</dbReference>
<keyword evidence="3" id="KW-0813">Transport</keyword>
<dbReference type="EMBL" id="CAOJ01009433">
    <property type="protein sequence ID" value="CCO32171.1"/>
    <property type="molecule type" value="Genomic_DNA"/>
</dbReference>
<comment type="subcellular location">
    <subcellularLocation>
        <location evidence="1">Nucleus</location>
    </subcellularLocation>
</comment>
<dbReference type="PANTHER" id="PTHR12363">
    <property type="entry name" value="TRANSPORTIN 3 AND IMPORTIN 13"/>
    <property type="match status" value="1"/>
</dbReference>
<evidence type="ECO:0000256" key="4">
    <source>
        <dbReference type="ARBA" id="ARBA00023242"/>
    </source>
</evidence>
<reference evidence="5 6" key="1">
    <citation type="journal article" date="2013" name="J. Biotechnol.">
        <title>Establishment and interpretation of the genome sequence of the phytopathogenic fungus Rhizoctonia solani AG1-IB isolate 7/3/14.</title>
        <authorList>
            <person name="Wibberg D.W."/>
            <person name="Jelonek L.J."/>
            <person name="Rupp O.R."/>
            <person name="Hennig M.H."/>
            <person name="Eikmeyer F.E."/>
            <person name="Goesmann A.G."/>
            <person name="Hartmann A.H."/>
            <person name="Borriss R.B."/>
            <person name="Grosch R.G."/>
            <person name="Puehler A.P."/>
            <person name="Schlueter A.S."/>
        </authorList>
    </citation>
    <scope>NUCLEOTIDE SEQUENCE [LARGE SCALE GENOMIC DNA]</scope>
    <source>
        <strain evidence="6">AG1-IB / isolate 7/3/14</strain>
    </source>
</reference>
<evidence type="ECO:0000256" key="3">
    <source>
        <dbReference type="ARBA" id="ARBA00022448"/>
    </source>
</evidence>
<accession>M5BYB6</accession>
<protein>
    <submittedName>
        <fullName evidence="5">Importin-13 Short=Imp13</fullName>
    </submittedName>
</protein>
<dbReference type="InterPro" id="IPR051345">
    <property type="entry name" value="Importin_beta-like_NTR"/>
</dbReference>
<dbReference type="AlphaFoldDB" id="M5BYB6"/>
<dbReference type="Proteomes" id="UP000012065">
    <property type="component" value="Unassembled WGS sequence"/>
</dbReference>
<evidence type="ECO:0000313" key="5">
    <source>
        <dbReference type="EMBL" id="CCO32171.1"/>
    </source>
</evidence>
<comment type="caution">
    <text evidence="5">The sequence shown here is derived from an EMBL/GenBank/DDBJ whole genome shotgun (WGS) entry which is preliminary data.</text>
</comment>
<gene>
    <name evidence="5" type="primary">IPO13</name>
    <name evidence="5" type="ORF">BN14_06225</name>
</gene>
<sequence length="276" mass="31253">MNQAVASEDSGSVSHSVCKLITALGEHSTQYLAAHLNETNVQKFMEVALGYTGFPGWYGIDEEESEMVLPFWYLLEEALLDADYVGDQNGELWGVAKAIYLQLVRILQRKVTWPAEPGWAKDQRDKFSNYRRDVGDALINAYYVLRDEMLRELVEPLVERLANEPVDWECVEATLHNIKAIQEALPVDPNPSLATLFGPRVLGRLPRAGTHRPVRARGHPLETTAIAWVLKLPPTAQLWPSRVPTRERVRAYYWTLSAMSSPRLKSPPYAEMQPGR</sequence>
<comment type="similarity">
    <text evidence="2">Belongs to the importin beta family.</text>
</comment>